<evidence type="ECO:0000313" key="2">
    <source>
        <dbReference type="Proteomes" id="UP000186309"/>
    </source>
</evidence>
<dbReference type="OrthoDB" id="5638018at2"/>
<reference evidence="2" key="1">
    <citation type="submission" date="2016-12" db="EMBL/GenBank/DDBJ databases">
        <title>Comparative genomics of four Isosphaeraceae planctomycetes: a common pool of plasmids and glycoside hydrolase genes.</title>
        <authorList>
            <person name="Ivanova A."/>
        </authorList>
    </citation>
    <scope>NUCLEOTIDE SEQUENCE [LARGE SCALE GENOMIC DNA]</scope>
    <source>
        <strain evidence="2">PX4</strain>
    </source>
</reference>
<dbReference type="KEGG" id="pbor:BSF38_05447"/>
<sequence>MPEILHITPRAMWERAVAEGEYRSHDLATEGFIHCLTSEQLPYVHGKFYTGRTELVVLLIDGEKLKPALKWENPHETWKLFPHVYGPINLDAVVEVVPLEDARGRGLTG</sequence>
<dbReference type="RefSeq" id="WP_076350166.1">
    <property type="nucleotide sequence ID" value="NZ_CP019082.1"/>
</dbReference>
<dbReference type="Proteomes" id="UP000186309">
    <property type="component" value="Chromosome"/>
</dbReference>
<dbReference type="SUPFAM" id="SSF56399">
    <property type="entry name" value="ADP-ribosylation"/>
    <property type="match status" value="1"/>
</dbReference>
<name>A0A1U7CY53_9BACT</name>
<dbReference type="STRING" id="1387353.BSF38_05447"/>
<protein>
    <recommendedName>
        <fullName evidence="3">DUF952 domain-containing protein</fullName>
    </recommendedName>
</protein>
<dbReference type="AlphaFoldDB" id="A0A1U7CY53"/>
<dbReference type="Gene3D" id="3.20.170.20">
    <property type="entry name" value="Protein of unknown function DUF952"/>
    <property type="match status" value="1"/>
</dbReference>
<evidence type="ECO:0000313" key="1">
    <source>
        <dbReference type="EMBL" id="APW63865.1"/>
    </source>
</evidence>
<dbReference type="EMBL" id="CP019082">
    <property type="protein sequence ID" value="APW63865.1"/>
    <property type="molecule type" value="Genomic_DNA"/>
</dbReference>
<dbReference type="PANTHER" id="PTHR34129:SF1">
    <property type="entry name" value="DUF952 DOMAIN-CONTAINING PROTEIN"/>
    <property type="match status" value="1"/>
</dbReference>
<evidence type="ECO:0008006" key="3">
    <source>
        <dbReference type="Google" id="ProtNLM"/>
    </source>
</evidence>
<dbReference type="Pfam" id="PF06108">
    <property type="entry name" value="DUF952"/>
    <property type="match status" value="1"/>
</dbReference>
<accession>A0A1U7CY53</accession>
<keyword evidence="2" id="KW-1185">Reference proteome</keyword>
<proteinExistence type="predicted"/>
<dbReference type="InterPro" id="IPR009297">
    <property type="entry name" value="DUF952"/>
</dbReference>
<dbReference type="PANTHER" id="PTHR34129">
    <property type="entry name" value="BLR1139 PROTEIN"/>
    <property type="match status" value="1"/>
</dbReference>
<gene>
    <name evidence="1" type="ORF">BSF38_05447</name>
</gene>
<organism evidence="1 2">
    <name type="scientific">Paludisphaera borealis</name>
    <dbReference type="NCBI Taxonomy" id="1387353"/>
    <lineage>
        <taxon>Bacteria</taxon>
        <taxon>Pseudomonadati</taxon>
        <taxon>Planctomycetota</taxon>
        <taxon>Planctomycetia</taxon>
        <taxon>Isosphaerales</taxon>
        <taxon>Isosphaeraceae</taxon>
        <taxon>Paludisphaera</taxon>
    </lineage>
</organism>